<evidence type="ECO:0000256" key="1">
    <source>
        <dbReference type="SAM" id="MobiDB-lite"/>
    </source>
</evidence>
<dbReference type="OrthoDB" id="1205007at2"/>
<reference evidence="2 3" key="1">
    <citation type="submission" date="2018-06" db="EMBL/GenBank/DDBJ databases">
        <title>Paenibacillus montanisoli sp. nov., isolated from mountain area soil.</title>
        <authorList>
            <person name="Wu M."/>
        </authorList>
    </citation>
    <scope>NUCLEOTIDE SEQUENCE [LARGE SCALE GENOMIC DNA]</scope>
    <source>
        <strain evidence="2 3">RA17</strain>
    </source>
</reference>
<gene>
    <name evidence="2" type="ORF">DL346_04485</name>
</gene>
<organism evidence="2 3">
    <name type="scientific">Paenibacillus montanisoli</name>
    <dbReference type="NCBI Taxonomy" id="2081970"/>
    <lineage>
        <taxon>Bacteria</taxon>
        <taxon>Bacillati</taxon>
        <taxon>Bacillota</taxon>
        <taxon>Bacilli</taxon>
        <taxon>Bacillales</taxon>
        <taxon>Paenibacillaceae</taxon>
        <taxon>Paenibacillus</taxon>
    </lineage>
</organism>
<feature type="region of interest" description="Disordered" evidence="1">
    <location>
        <begin position="539"/>
        <end position="562"/>
    </location>
</feature>
<feature type="region of interest" description="Disordered" evidence="1">
    <location>
        <begin position="675"/>
        <end position="699"/>
    </location>
</feature>
<dbReference type="Proteomes" id="UP000249260">
    <property type="component" value="Unassembled WGS sequence"/>
</dbReference>
<dbReference type="EMBL" id="QLUW01000001">
    <property type="protein sequence ID" value="RAP77725.1"/>
    <property type="molecule type" value="Genomic_DNA"/>
</dbReference>
<accession>A0A328U9X4</accession>
<protein>
    <submittedName>
        <fullName evidence="2">Uncharacterized protein</fullName>
    </submittedName>
</protein>
<sequence>MYDLSLIDLMIPYLLRGSGFGPWHPALAALAVDEHETAISPEGVVIRGRASFKGSVRPFVDLDNMRIGVEAENKEGHPLNDPGRRNPWMDIRDSKIEFQLTAPRIASQKIAQAVTALAGNPDFKDEADLLSTLGDGAVSDFPNTEFTLDLLLAGVVLRPPFLRGAKRGADGQLIPDPHHAEVKFTLPKVKARLAQGSGVNDPLTAAILSAGASGLDDPGDLSTAELVTMDPPYAFIGDKDIVGFGFRSAVLDLSDGFTPPAVLSQFGYDESWQGLYLPEIRLFVAPSGAKDLAVDGGAINLLIGFGQSAGITGDFDLTVLNQGEGVLKLGARFYDAAGKSYGITRNGDKKASVQLPEHTRMIIDIDGGRTPFTASASIDGAVQNGREHDIDMTGNTVQRTVLLKATDSSGTPKEATLELTITRLQIAAAVPTEASLSDKPDSNPVKIETTSIKQGTKSVNSPVFKVIQETGTTAIIGLAPSGAAKWTVGGIAAGTGETVTVNVAPEANISVKAELPGRAGVDSFTAFYRFDHPLPTEGPAYSLNKANSRTEPAPDQGPTASWTAGSDSLSALAGMLESVPAGSKIKIEGFASFEGPDSTQSRTYNTLLARRRADGLRTMIESLGKNYDFNPAPAANMTDWTKQGTELETRRNFWKATASWDPVTADDIVIEGTVSRKPSNPAPGPGTIPGNDPVPAGAPPEPPSWFHFLGAKVRIVRNQFVACEVFGKFDYQTAAEKRLQDGAGPGTTIPKWKGLGSQNPADGLIDVRLVVQIDDATDKVTVTGYLGADPADRDGLALLGTRPDDDFDPNPPDYGLNFLGLSFLFTPLLSALAGAAESKGAIVQMPLTAAGYGVIAGIAATDWFRTERVVWYGGELKVIANDKGEWSTALLLDIETAISMDLLGLVKIRRDAPLSVRYKAIGLLFGAPPGEAAFQFRPIFDSSKGYTIDVSKPGSIEVADPLGSILQVLGAKVARNNPLIFEIDLGFALDLGVISIDRARIRAQVDSDPPQLSITAFGAGVDIPGAVRGRGYVELSPAGIKGSIDITLISLNVRIAAGLAIEKVPGTDVTAVLVSLDAEFPVALPLGTSGLGIYGFLGLFAMHYVRDESGLDANQAPALAWLRKTGGNVGNPLYWKAQAGTWALGLGAVLGTMGSSVIFNMKGMLLLELPGPRLLLMMKANLLKAKPELAGNAEGALFAVIDLDMGRGTIVIGISAEYEVAPLIKIRIPVEAFFNFKDVADWHLNLGTFNDMVHADILEVFEATGYLMISGNGITGHPVLPAVSGFSIATGLHVSFVWGSKPVGLYAELGAGFDAIIGFDPFRFSGILYVRGELNLWIVSISASASLTVHIGEDTANDQIAHISGEIKGEVEFLFFTISGSVPFELGETAVPIPPPPPLGKGLKLISRSPALVVGTGVDRPIDSGIGDAIESDVEPAPDKMPVVPIDAIPVILMAAPPLYGGVKFKDQELQGTPYAAASSSDGWIARGDMYYKYTLKTVELSDAVSEGKTPATWWTPKSGATAFEAQLALLSWIPDPTPKAMTYGSQLEDWVKSYWGTICVPAAPPAPVMWTFLQEELGPTPYGWRLEGKAWPDPLGTIRSTAPDLDMKVVERWRSGDRKLDQLRGVVPAEVQGTPVKCPPAARTVVPRGTSPQRKPIDIIGAVQGVKRAEPVQPKWLGTSDVLRLIKKREPVTRADLLALSTPADQLGRTANTRICQSRVLASPVLDDYWRYDRGPRSDRDQYIQSELKEREYKPGLVDAVICHTGIAEYTTFYLFIPRMLLEQHLLHACVSNGNEELLNTHVVTGADLISAGNPLPSKWMDPNGPWYSDVYRLMQHETYLGRWGYAGVLVTVKGQAEGDRIQIGLKDPSEADLQELKARPFYVAAIESQGQRELLRSDYDHREQGKKQGAAGSVLSSDAADWALLQTDKTYCVTMTWEGERERRPKDKAPEDHVSLPVKTQKFWFRTDANPPLRLDPWMLTSTPDERETHFFSEGAIRLVFATPQVVRMYETYGKRLQVRLKASSYRPIKSPLALPHPLVLTKANVKPVAKSILDPFEEALEKELAHSCVPVDHTRFRHSMVDIGYTLERFTDYIMEVEMADHDAPEGAAGQSIWKRSFSTGGFGTLEEFAQSFFAARVKHRSVGAGTLQAVGTFFAARDPEGNEFDSKMIEAGLEPLEVPDHPELVVFWETSSAAPSPAAIMIDASEPLWRSRMLPREVKESSPVGSKRYEMERALWLEPVEVLGGASIVQRIVPAPGGQRALVILKPDSRGKQLKLALRKIAQPESYLDGSGAMDQFVTFAELILSGAPWEEVD</sequence>
<proteinExistence type="predicted"/>
<name>A0A328U9X4_9BACL</name>
<keyword evidence="3" id="KW-1185">Reference proteome</keyword>
<comment type="caution">
    <text evidence="2">The sequence shown here is derived from an EMBL/GenBank/DDBJ whole genome shotgun (WGS) entry which is preliminary data.</text>
</comment>
<evidence type="ECO:0000313" key="3">
    <source>
        <dbReference type="Proteomes" id="UP000249260"/>
    </source>
</evidence>
<evidence type="ECO:0000313" key="2">
    <source>
        <dbReference type="EMBL" id="RAP77725.1"/>
    </source>
</evidence>
<dbReference type="RefSeq" id="WP_112880848.1">
    <property type="nucleotide sequence ID" value="NZ_QLUW01000001.1"/>
</dbReference>